<dbReference type="SMART" id="SM00226">
    <property type="entry name" value="LMWPc"/>
    <property type="match status" value="1"/>
</dbReference>
<feature type="domain" description="Phosphotyrosine protein phosphatase I" evidence="2">
    <location>
        <begin position="6"/>
        <end position="144"/>
    </location>
</feature>
<dbReference type="Proteomes" id="UP000218807">
    <property type="component" value="Unassembled WGS sequence"/>
</dbReference>
<dbReference type="EMBL" id="NXDM01000005">
    <property type="protein sequence ID" value="PCK81753.1"/>
    <property type="molecule type" value="Genomic_DNA"/>
</dbReference>
<dbReference type="InterPro" id="IPR023485">
    <property type="entry name" value="Ptyr_pPase"/>
</dbReference>
<name>A0A2A5KXN8_9HYPH</name>
<dbReference type="InterPro" id="IPR036196">
    <property type="entry name" value="Ptyr_pPase_sf"/>
</dbReference>
<dbReference type="SUPFAM" id="SSF52788">
    <property type="entry name" value="Phosphotyrosine protein phosphatases I"/>
    <property type="match status" value="1"/>
</dbReference>
<dbReference type="PANTHER" id="PTHR43428">
    <property type="entry name" value="ARSENATE REDUCTASE"/>
    <property type="match status" value="1"/>
</dbReference>
<proteinExistence type="predicted"/>
<dbReference type="RefSeq" id="WP_096762492.1">
    <property type="nucleotide sequence ID" value="NZ_NXDM01000005.1"/>
</dbReference>
<dbReference type="AlphaFoldDB" id="A0A2A5KXN8"/>
<protein>
    <submittedName>
        <fullName evidence="3">Protein tyrosine phosphatase</fullName>
    </submittedName>
</protein>
<gene>
    <name evidence="3" type="ORF">CPT34_08100</name>
</gene>
<organism evidence="3 4">
    <name type="scientific">Rhizobium sophoriradicis</name>
    <dbReference type="NCBI Taxonomy" id="1535245"/>
    <lineage>
        <taxon>Bacteria</taxon>
        <taxon>Pseudomonadati</taxon>
        <taxon>Pseudomonadota</taxon>
        <taxon>Alphaproteobacteria</taxon>
        <taxon>Hyphomicrobiales</taxon>
        <taxon>Rhizobiaceae</taxon>
        <taxon>Rhizobium/Agrobacterium group</taxon>
        <taxon>Rhizobium</taxon>
    </lineage>
</organism>
<dbReference type="GO" id="GO:0046685">
    <property type="term" value="P:response to arsenic-containing substance"/>
    <property type="evidence" value="ECO:0007669"/>
    <property type="project" value="UniProtKB-KW"/>
</dbReference>
<accession>A0A2A5KXN8</accession>
<comment type="caution">
    <text evidence="3">The sequence shown here is derived from an EMBL/GenBank/DDBJ whole genome shotgun (WGS) entry which is preliminary data.</text>
</comment>
<keyword evidence="4" id="KW-1185">Reference proteome</keyword>
<evidence type="ECO:0000259" key="2">
    <source>
        <dbReference type="SMART" id="SM00226"/>
    </source>
</evidence>
<keyword evidence="1" id="KW-0059">Arsenical resistance</keyword>
<dbReference type="Gene3D" id="3.40.50.2300">
    <property type="match status" value="1"/>
</dbReference>
<evidence type="ECO:0000313" key="4">
    <source>
        <dbReference type="Proteomes" id="UP000218807"/>
    </source>
</evidence>
<reference evidence="3 4" key="1">
    <citation type="submission" date="2017-09" db="EMBL/GenBank/DDBJ databases">
        <title>Comparative genomics of rhizobia isolated from Phaseolus vulgaris in China.</title>
        <authorList>
            <person name="Tong W."/>
        </authorList>
    </citation>
    <scope>NUCLEOTIDE SEQUENCE [LARGE SCALE GENOMIC DNA]</scope>
    <source>
        <strain evidence="3 4">L101</strain>
    </source>
</reference>
<sequence length="181" mass="20223">MHDGIYRVLFLSRRNSARSVMAGAILNKIGKGRFRAFSAAVDPAPVIEPTVLQLLRNADYPIEDIKPRHFGAFADAGAADLDFVFTLSATAAGEAPPEWPGLPITSHWRCQDPILVENEGWQRNQALMQVLAGLERRLNIFINLPFASLDRMSLQHQIKGIGNAERTWSERAAFGRCIERR</sequence>
<dbReference type="Pfam" id="PF01451">
    <property type="entry name" value="LMWPc"/>
    <property type="match status" value="1"/>
</dbReference>
<dbReference type="PANTHER" id="PTHR43428:SF1">
    <property type="entry name" value="ARSENATE REDUCTASE"/>
    <property type="match status" value="1"/>
</dbReference>
<evidence type="ECO:0000256" key="1">
    <source>
        <dbReference type="ARBA" id="ARBA00022849"/>
    </source>
</evidence>
<evidence type="ECO:0000313" key="3">
    <source>
        <dbReference type="EMBL" id="PCK81753.1"/>
    </source>
</evidence>